<keyword evidence="7 10" id="KW-0520">NAD</keyword>
<accession>A0A917QA13</accession>
<gene>
    <name evidence="12" type="ORF">GCM10011322_26590</name>
</gene>
<dbReference type="InterPro" id="IPR001509">
    <property type="entry name" value="Epimerase_deHydtase"/>
</dbReference>
<dbReference type="Pfam" id="PF01370">
    <property type="entry name" value="Epimerase"/>
    <property type="match status" value="1"/>
</dbReference>
<dbReference type="InterPro" id="IPR036291">
    <property type="entry name" value="NAD(P)-bd_dom_sf"/>
</dbReference>
<evidence type="ECO:0000313" key="13">
    <source>
        <dbReference type="Proteomes" id="UP000600449"/>
    </source>
</evidence>
<evidence type="ECO:0000256" key="2">
    <source>
        <dbReference type="ARBA" id="ARBA00001911"/>
    </source>
</evidence>
<protein>
    <recommendedName>
        <fullName evidence="6 10">UDP-glucose 4-epimerase</fullName>
        <ecNumber evidence="5 10">5.1.3.2</ecNumber>
    </recommendedName>
</protein>
<dbReference type="Proteomes" id="UP000600449">
    <property type="component" value="Unassembled WGS sequence"/>
</dbReference>
<evidence type="ECO:0000256" key="4">
    <source>
        <dbReference type="ARBA" id="ARBA00007637"/>
    </source>
</evidence>
<comment type="catalytic activity">
    <reaction evidence="1 10">
        <text>UDP-alpha-D-glucose = UDP-alpha-D-galactose</text>
        <dbReference type="Rhea" id="RHEA:22168"/>
        <dbReference type="ChEBI" id="CHEBI:58885"/>
        <dbReference type="ChEBI" id="CHEBI:66914"/>
        <dbReference type="EC" id="5.1.3.2"/>
    </reaction>
</comment>
<keyword evidence="13" id="KW-1185">Reference proteome</keyword>
<proteinExistence type="inferred from homology"/>
<evidence type="ECO:0000256" key="9">
    <source>
        <dbReference type="ARBA" id="ARBA00023277"/>
    </source>
</evidence>
<organism evidence="12 13">
    <name type="scientific">Salinarimonas ramus</name>
    <dbReference type="NCBI Taxonomy" id="690164"/>
    <lineage>
        <taxon>Bacteria</taxon>
        <taxon>Pseudomonadati</taxon>
        <taxon>Pseudomonadota</taxon>
        <taxon>Alphaproteobacteria</taxon>
        <taxon>Hyphomicrobiales</taxon>
        <taxon>Salinarimonadaceae</taxon>
        <taxon>Salinarimonas</taxon>
    </lineage>
</organism>
<dbReference type="GO" id="GO:0033499">
    <property type="term" value="P:galactose catabolic process via UDP-galactose, Leloir pathway"/>
    <property type="evidence" value="ECO:0007669"/>
    <property type="project" value="TreeGrafter"/>
</dbReference>
<dbReference type="Gene3D" id="3.40.50.720">
    <property type="entry name" value="NAD(P)-binding Rossmann-like Domain"/>
    <property type="match status" value="1"/>
</dbReference>
<dbReference type="RefSeq" id="WP_188913722.1">
    <property type="nucleotide sequence ID" value="NZ_BMMF01000007.1"/>
</dbReference>
<evidence type="ECO:0000259" key="11">
    <source>
        <dbReference type="Pfam" id="PF01370"/>
    </source>
</evidence>
<keyword evidence="9 10" id="KW-0119">Carbohydrate metabolism</keyword>
<evidence type="ECO:0000256" key="6">
    <source>
        <dbReference type="ARBA" id="ARBA00018569"/>
    </source>
</evidence>
<sequence>MPVLVTGGAGYIGAHAALALVESGERVIVLDDLSTGLRESVPSQAQLVVGDVADQDLVGRLVAEHGIEEILHFAAKIEVPASVANPLYYYEANTLKTRALLEAAVRAGVRRIVFSSTAAVYGEPSQPMMSEDAAPDPINPYGRSKLMSEWMIEDAARAHGLDYVILRYFNVAGADPKGRIGQCTPNATHLVKVACQTALGRRPALDVFGEDYPTPDGTCIRDYIHVSDLADAHLRALEHLRGGGESLVLNCGYGRGASVREVIESVKRASGVDFAVRAAPRRAGDPAALIADATRLRETFAWSPRFADLDAIVSQALAWEARLPDEREKASRAAAG</sequence>
<comment type="pathway">
    <text evidence="3 10">Carbohydrate metabolism; galactose metabolism.</text>
</comment>
<dbReference type="NCBIfam" id="TIGR01179">
    <property type="entry name" value="galE"/>
    <property type="match status" value="1"/>
</dbReference>
<dbReference type="EC" id="5.1.3.2" evidence="5 10"/>
<name>A0A917QA13_9HYPH</name>
<evidence type="ECO:0000256" key="5">
    <source>
        <dbReference type="ARBA" id="ARBA00013189"/>
    </source>
</evidence>
<dbReference type="AlphaFoldDB" id="A0A917QA13"/>
<evidence type="ECO:0000313" key="12">
    <source>
        <dbReference type="EMBL" id="GGK38240.1"/>
    </source>
</evidence>
<dbReference type="SUPFAM" id="SSF51735">
    <property type="entry name" value="NAD(P)-binding Rossmann-fold domains"/>
    <property type="match status" value="1"/>
</dbReference>
<evidence type="ECO:0000256" key="10">
    <source>
        <dbReference type="RuleBase" id="RU366046"/>
    </source>
</evidence>
<evidence type="ECO:0000256" key="1">
    <source>
        <dbReference type="ARBA" id="ARBA00000083"/>
    </source>
</evidence>
<dbReference type="EMBL" id="BMMF01000007">
    <property type="protein sequence ID" value="GGK38240.1"/>
    <property type="molecule type" value="Genomic_DNA"/>
</dbReference>
<comment type="cofactor">
    <cofactor evidence="2 10">
        <name>NAD(+)</name>
        <dbReference type="ChEBI" id="CHEBI:57540"/>
    </cofactor>
</comment>
<comment type="subunit">
    <text evidence="10">Homodimer.</text>
</comment>
<dbReference type="Gene3D" id="3.90.25.10">
    <property type="entry name" value="UDP-galactose 4-epimerase, domain 1"/>
    <property type="match status" value="1"/>
</dbReference>
<evidence type="ECO:0000256" key="7">
    <source>
        <dbReference type="ARBA" id="ARBA00023027"/>
    </source>
</evidence>
<dbReference type="CDD" id="cd05247">
    <property type="entry name" value="UDP_G4E_1_SDR_e"/>
    <property type="match status" value="1"/>
</dbReference>
<evidence type="ECO:0000256" key="3">
    <source>
        <dbReference type="ARBA" id="ARBA00004947"/>
    </source>
</evidence>
<dbReference type="PANTHER" id="PTHR43725:SF53">
    <property type="entry name" value="UDP-ARABINOSE 4-EPIMERASE 1"/>
    <property type="match status" value="1"/>
</dbReference>
<comment type="caution">
    <text evidence="12">The sequence shown here is derived from an EMBL/GenBank/DDBJ whole genome shotgun (WGS) entry which is preliminary data.</text>
</comment>
<reference evidence="12 13" key="1">
    <citation type="journal article" date="2014" name="Int. J. Syst. Evol. Microbiol.">
        <title>Complete genome sequence of Corynebacterium casei LMG S-19264T (=DSM 44701T), isolated from a smear-ripened cheese.</title>
        <authorList>
            <consortium name="US DOE Joint Genome Institute (JGI-PGF)"/>
            <person name="Walter F."/>
            <person name="Albersmeier A."/>
            <person name="Kalinowski J."/>
            <person name="Ruckert C."/>
        </authorList>
    </citation>
    <scope>NUCLEOTIDE SEQUENCE [LARGE SCALE GENOMIC DNA]</scope>
    <source>
        <strain evidence="12 13">CGMCC 1.9161</strain>
    </source>
</reference>
<feature type="domain" description="NAD-dependent epimerase/dehydratase" evidence="11">
    <location>
        <begin position="3"/>
        <end position="252"/>
    </location>
</feature>
<dbReference type="GO" id="GO:0003978">
    <property type="term" value="F:UDP-glucose 4-epimerase activity"/>
    <property type="evidence" value="ECO:0007669"/>
    <property type="project" value="UniProtKB-UniRule"/>
</dbReference>
<dbReference type="PANTHER" id="PTHR43725">
    <property type="entry name" value="UDP-GLUCOSE 4-EPIMERASE"/>
    <property type="match status" value="1"/>
</dbReference>
<comment type="similarity">
    <text evidence="4 10">Belongs to the NAD(P)-dependent epimerase/dehydratase family.</text>
</comment>
<evidence type="ECO:0000256" key="8">
    <source>
        <dbReference type="ARBA" id="ARBA00023235"/>
    </source>
</evidence>
<dbReference type="InterPro" id="IPR005886">
    <property type="entry name" value="UDP_G4E"/>
</dbReference>
<keyword evidence="8 10" id="KW-0413">Isomerase</keyword>